<evidence type="ECO:0000313" key="6">
    <source>
        <dbReference type="Proteomes" id="UP000237655"/>
    </source>
</evidence>
<dbReference type="EMBL" id="CP027665">
    <property type="protein sequence ID" value="AVO38584.1"/>
    <property type="molecule type" value="Genomic_DNA"/>
</dbReference>
<dbReference type="PANTHER" id="PTHR33154">
    <property type="entry name" value="TRANSCRIPTIONAL REGULATOR, ARSR FAMILY"/>
    <property type="match status" value="1"/>
</dbReference>
<dbReference type="InterPro" id="IPR001845">
    <property type="entry name" value="HTH_ArsR_DNA-bd_dom"/>
</dbReference>
<dbReference type="InterPro" id="IPR011991">
    <property type="entry name" value="ArsR-like_HTH"/>
</dbReference>
<evidence type="ECO:0000259" key="4">
    <source>
        <dbReference type="PROSITE" id="PS50987"/>
    </source>
</evidence>
<dbReference type="InterPro" id="IPR036388">
    <property type="entry name" value="WH-like_DNA-bd_sf"/>
</dbReference>
<evidence type="ECO:0000256" key="2">
    <source>
        <dbReference type="ARBA" id="ARBA00023125"/>
    </source>
</evidence>
<sequence length="107" mass="11803">MTTLPKLFSALADDTRLSIVEQLIQRGESPAGGLIAGRGMTGAAISRHLRVLREAGLVTRRAEGTRRLYSANPDGLRAIADWTRSRRAFWETSLDRLEAVISETDHT</sequence>
<dbReference type="GO" id="GO:0003677">
    <property type="term" value="F:DNA binding"/>
    <property type="evidence" value="ECO:0007669"/>
    <property type="project" value="UniProtKB-KW"/>
</dbReference>
<organism evidence="5 6">
    <name type="scientific">Pukyongiella litopenaei</name>
    <dbReference type="NCBI Taxonomy" id="2605946"/>
    <lineage>
        <taxon>Bacteria</taxon>
        <taxon>Pseudomonadati</taxon>
        <taxon>Pseudomonadota</taxon>
        <taxon>Alphaproteobacteria</taxon>
        <taxon>Rhodobacterales</taxon>
        <taxon>Paracoccaceae</taxon>
        <taxon>Pukyongiella</taxon>
    </lineage>
</organism>
<dbReference type="SMART" id="SM00418">
    <property type="entry name" value="HTH_ARSR"/>
    <property type="match status" value="1"/>
</dbReference>
<keyword evidence="2" id="KW-0238">DNA-binding</keyword>
<dbReference type="PRINTS" id="PR00778">
    <property type="entry name" value="HTHARSR"/>
</dbReference>
<dbReference type="InterPro" id="IPR051081">
    <property type="entry name" value="HTH_MetalResp_TranReg"/>
</dbReference>
<dbReference type="Pfam" id="PF12840">
    <property type="entry name" value="HTH_20"/>
    <property type="match status" value="1"/>
</dbReference>
<keyword evidence="6" id="KW-1185">Reference proteome</keyword>
<dbReference type="AlphaFoldDB" id="A0A2S0MRT2"/>
<dbReference type="KEGG" id="thas:C6Y53_13375"/>
<keyword evidence="3" id="KW-0804">Transcription</keyword>
<dbReference type="GO" id="GO:0003700">
    <property type="term" value="F:DNA-binding transcription factor activity"/>
    <property type="evidence" value="ECO:0007669"/>
    <property type="project" value="InterPro"/>
</dbReference>
<keyword evidence="1" id="KW-0805">Transcription regulation</keyword>
<dbReference type="PANTHER" id="PTHR33154:SF33">
    <property type="entry name" value="TRANSCRIPTIONAL REPRESSOR SDPR"/>
    <property type="match status" value="1"/>
</dbReference>
<evidence type="ECO:0000313" key="5">
    <source>
        <dbReference type="EMBL" id="AVO38584.1"/>
    </source>
</evidence>
<dbReference type="CDD" id="cd00090">
    <property type="entry name" value="HTH_ARSR"/>
    <property type="match status" value="1"/>
</dbReference>
<accession>A0A2S0MRT2</accession>
<gene>
    <name evidence="5" type="ORF">C6Y53_13375</name>
</gene>
<dbReference type="SUPFAM" id="SSF46785">
    <property type="entry name" value="Winged helix' DNA-binding domain"/>
    <property type="match status" value="1"/>
</dbReference>
<dbReference type="RefSeq" id="WP_106472895.1">
    <property type="nucleotide sequence ID" value="NZ_CP027665.1"/>
</dbReference>
<dbReference type="NCBIfam" id="NF033788">
    <property type="entry name" value="HTH_metalloreg"/>
    <property type="match status" value="1"/>
</dbReference>
<dbReference type="InterPro" id="IPR036390">
    <property type="entry name" value="WH_DNA-bd_sf"/>
</dbReference>
<proteinExistence type="predicted"/>
<dbReference type="Gene3D" id="1.10.10.10">
    <property type="entry name" value="Winged helix-like DNA-binding domain superfamily/Winged helix DNA-binding domain"/>
    <property type="match status" value="1"/>
</dbReference>
<name>A0A2S0MRT2_9RHOB</name>
<feature type="domain" description="HTH arsR-type" evidence="4">
    <location>
        <begin position="1"/>
        <end position="91"/>
    </location>
</feature>
<evidence type="ECO:0000256" key="1">
    <source>
        <dbReference type="ARBA" id="ARBA00023015"/>
    </source>
</evidence>
<evidence type="ECO:0000256" key="3">
    <source>
        <dbReference type="ARBA" id="ARBA00023163"/>
    </source>
</evidence>
<dbReference type="PROSITE" id="PS50987">
    <property type="entry name" value="HTH_ARSR_2"/>
    <property type="match status" value="1"/>
</dbReference>
<reference evidence="6" key="1">
    <citation type="submission" date="2018-03" db="EMBL/GenBank/DDBJ databases">
        <title>Genomic analysis of the strain SH-1 isolated from shrimp intestine.</title>
        <authorList>
            <person name="Kim Y.-S."/>
            <person name="Kim S.-E."/>
            <person name="Kim K.-H."/>
        </authorList>
    </citation>
    <scope>NUCLEOTIDE SEQUENCE [LARGE SCALE GENOMIC DNA]</scope>
    <source>
        <strain evidence="6">SH-1</strain>
    </source>
</reference>
<dbReference type="Proteomes" id="UP000237655">
    <property type="component" value="Chromosome"/>
</dbReference>
<protein>
    <submittedName>
        <fullName evidence="5">Helix-turn-helix transcriptional regulator</fullName>
    </submittedName>
</protein>